<evidence type="ECO:0000313" key="2">
    <source>
        <dbReference type="Proteomes" id="UP001059844"/>
    </source>
</evidence>
<dbReference type="RefSeq" id="WP_256553047.1">
    <property type="nucleotide sequence ID" value="NZ_CP101751.1"/>
</dbReference>
<sequence>MKKIKWTDVRLVLMIGVVIFLYSFSSKRNETRYMQKTEVRFQGDNNLFITPETVDNLLIQNFNKVTGIRKDKLDLNRLEHILDSNEMIAKAEVFATIDGTLKAVVTQKTPIARINDGERSYYIDYEGNQMPLSDNFAARVPLVSGEINSENKEKVTELIKKIYDDDFLKKNITGIQILPTGSLIMTNRNYNYQILFGRTINVDKKFDNYKAFFQHAIKDTLIGNYKTINLKFTQQVVCTK</sequence>
<dbReference type="EMBL" id="CP101751">
    <property type="protein sequence ID" value="UUC47416.1"/>
    <property type="molecule type" value="Genomic_DNA"/>
</dbReference>
<name>A0ABY5IX42_9FLAO</name>
<keyword evidence="1" id="KW-0132">Cell division</keyword>
<keyword evidence="1" id="KW-0131">Cell cycle</keyword>
<protein>
    <submittedName>
        <fullName evidence="1">Cell division protein FtsQ</fullName>
    </submittedName>
</protein>
<evidence type="ECO:0000313" key="1">
    <source>
        <dbReference type="EMBL" id="UUC47416.1"/>
    </source>
</evidence>
<organism evidence="1 2">
    <name type="scientific">Flavobacterium cerinum</name>
    <dbReference type="NCBI Taxonomy" id="2502784"/>
    <lineage>
        <taxon>Bacteria</taxon>
        <taxon>Pseudomonadati</taxon>
        <taxon>Bacteroidota</taxon>
        <taxon>Flavobacteriia</taxon>
        <taxon>Flavobacteriales</taxon>
        <taxon>Flavobacteriaceae</taxon>
        <taxon>Flavobacterium</taxon>
    </lineage>
</organism>
<dbReference type="GO" id="GO:0051301">
    <property type="term" value="P:cell division"/>
    <property type="evidence" value="ECO:0007669"/>
    <property type="project" value="UniProtKB-KW"/>
</dbReference>
<dbReference type="Proteomes" id="UP001059844">
    <property type="component" value="Chromosome"/>
</dbReference>
<accession>A0ABY5IX42</accession>
<keyword evidence="2" id="KW-1185">Reference proteome</keyword>
<proteinExistence type="predicted"/>
<reference evidence="1" key="1">
    <citation type="submission" date="2022-07" db="EMBL/GenBank/DDBJ databases">
        <title>Isolation, identification, and degradation of a PFOSA degrading strain from sewage treatment plant.</title>
        <authorList>
            <person name="Zhang L."/>
            <person name="Huo Y."/>
        </authorList>
    </citation>
    <scope>NUCLEOTIDE SEQUENCE</scope>
    <source>
        <strain evidence="1">C1</strain>
    </source>
</reference>
<gene>
    <name evidence="1" type="ORF">NOX80_00845</name>
</gene>